<proteinExistence type="predicted"/>
<dbReference type="Proteomes" id="UP000238479">
    <property type="component" value="Chromosome 6"/>
</dbReference>
<dbReference type="Gramene" id="PRQ25666">
    <property type="protein sequence ID" value="PRQ25666"/>
    <property type="gene ID" value="RchiOBHm_Chr6g0286131"/>
</dbReference>
<keyword evidence="1" id="KW-1133">Transmembrane helix</keyword>
<sequence>MLLAIFLFLIALLCFHGYHLQQLLWLLGSWSLIYVAIVNMLQKKLETQKNKESENFIKI</sequence>
<evidence type="ECO:0000313" key="2">
    <source>
        <dbReference type="EMBL" id="PRQ25666.1"/>
    </source>
</evidence>
<evidence type="ECO:0000256" key="1">
    <source>
        <dbReference type="SAM" id="Phobius"/>
    </source>
</evidence>
<reference evidence="2 3" key="1">
    <citation type="journal article" date="2018" name="Nat. Genet.">
        <title>The Rosa genome provides new insights in the design of modern roses.</title>
        <authorList>
            <person name="Bendahmane M."/>
        </authorList>
    </citation>
    <scope>NUCLEOTIDE SEQUENCE [LARGE SCALE GENOMIC DNA]</scope>
    <source>
        <strain evidence="3">cv. Old Blush</strain>
    </source>
</reference>
<keyword evidence="3" id="KW-1185">Reference proteome</keyword>
<keyword evidence="1" id="KW-0812">Transmembrane</keyword>
<protein>
    <submittedName>
        <fullName evidence="2">Uncharacterized protein</fullName>
    </submittedName>
</protein>
<organism evidence="2 3">
    <name type="scientific">Rosa chinensis</name>
    <name type="common">China rose</name>
    <dbReference type="NCBI Taxonomy" id="74649"/>
    <lineage>
        <taxon>Eukaryota</taxon>
        <taxon>Viridiplantae</taxon>
        <taxon>Streptophyta</taxon>
        <taxon>Embryophyta</taxon>
        <taxon>Tracheophyta</taxon>
        <taxon>Spermatophyta</taxon>
        <taxon>Magnoliopsida</taxon>
        <taxon>eudicotyledons</taxon>
        <taxon>Gunneridae</taxon>
        <taxon>Pentapetalae</taxon>
        <taxon>rosids</taxon>
        <taxon>fabids</taxon>
        <taxon>Rosales</taxon>
        <taxon>Rosaceae</taxon>
        <taxon>Rosoideae</taxon>
        <taxon>Rosoideae incertae sedis</taxon>
        <taxon>Rosa</taxon>
    </lineage>
</organism>
<keyword evidence="1" id="KW-0472">Membrane</keyword>
<dbReference type="EMBL" id="PDCK01000044">
    <property type="protein sequence ID" value="PRQ25666.1"/>
    <property type="molecule type" value="Genomic_DNA"/>
</dbReference>
<gene>
    <name evidence="2" type="ORF">RchiOBHm_Chr6g0286131</name>
</gene>
<dbReference type="AlphaFoldDB" id="A0A2P6PUU9"/>
<name>A0A2P6PUU9_ROSCH</name>
<accession>A0A2P6PUU9</accession>
<evidence type="ECO:0000313" key="3">
    <source>
        <dbReference type="Proteomes" id="UP000238479"/>
    </source>
</evidence>
<comment type="caution">
    <text evidence="2">The sequence shown here is derived from an EMBL/GenBank/DDBJ whole genome shotgun (WGS) entry which is preliminary data.</text>
</comment>
<feature type="transmembrane region" description="Helical" evidence="1">
    <location>
        <begin position="24"/>
        <end position="41"/>
    </location>
</feature>